<dbReference type="AlphaFoldDB" id="D8T5G2"/>
<dbReference type="PANTHER" id="PTHR31881:SF6">
    <property type="entry name" value="OS09G0494600 PROTEIN"/>
    <property type="match status" value="1"/>
</dbReference>
<evidence type="ECO:0000313" key="2">
    <source>
        <dbReference type="EMBL" id="EFJ08137.1"/>
    </source>
</evidence>
<evidence type="ECO:0008006" key="4">
    <source>
        <dbReference type="Google" id="ProtNLM"/>
    </source>
</evidence>
<feature type="transmembrane region" description="Helical" evidence="1">
    <location>
        <begin position="195"/>
        <end position="217"/>
    </location>
</feature>
<feature type="transmembrane region" description="Helical" evidence="1">
    <location>
        <begin position="122"/>
        <end position="142"/>
    </location>
</feature>
<reference evidence="2 3" key="1">
    <citation type="journal article" date="2011" name="Science">
        <title>The Selaginella genome identifies genetic changes associated with the evolution of vascular plants.</title>
        <authorList>
            <person name="Banks J.A."/>
            <person name="Nishiyama T."/>
            <person name="Hasebe M."/>
            <person name="Bowman J.L."/>
            <person name="Gribskov M."/>
            <person name="dePamphilis C."/>
            <person name="Albert V.A."/>
            <person name="Aono N."/>
            <person name="Aoyama T."/>
            <person name="Ambrose B.A."/>
            <person name="Ashton N.W."/>
            <person name="Axtell M.J."/>
            <person name="Barker E."/>
            <person name="Barker M.S."/>
            <person name="Bennetzen J.L."/>
            <person name="Bonawitz N.D."/>
            <person name="Chapple C."/>
            <person name="Cheng C."/>
            <person name="Correa L.G."/>
            <person name="Dacre M."/>
            <person name="DeBarry J."/>
            <person name="Dreyer I."/>
            <person name="Elias M."/>
            <person name="Engstrom E.M."/>
            <person name="Estelle M."/>
            <person name="Feng L."/>
            <person name="Finet C."/>
            <person name="Floyd S.K."/>
            <person name="Frommer W.B."/>
            <person name="Fujita T."/>
            <person name="Gramzow L."/>
            <person name="Gutensohn M."/>
            <person name="Harholt J."/>
            <person name="Hattori M."/>
            <person name="Heyl A."/>
            <person name="Hirai T."/>
            <person name="Hiwatashi Y."/>
            <person name="Ishikawa M."/>
            <person name="Iwata M."/>
            <person name="Karol K.G."/>
            <person name="Koehler B."/>
            <person name="Kolukisaoglu U."/>
            <person name="Kubo M."/>
            <person name="Kurata T."/>
            <person name="Lalonde S."/>
            <person name="Li K."/>
            <person name="Li Y."/>
            <person name="Litt A."/>
            <person name="Lyons E."/>
            <person name="Manning G."/>
            <person name="Maruyama T."/>
            <person name="Michael T.P."/>
            <person name="Mikami K."/>
            <person name="Miyazaki S."/>
            <person name="Morinaga S."/>
            <person name="Murata T."/>
            <person name="Mueller-Roeber B."/>
            <person name="Nelson D.R."/>
            <person name="Obara M."/>
            <person name="Oguri Y."/>
            <person name="Olmstead R.G."/>
            <person name="Onodera N."/>
            <person name="Petersen B.L."/>
            <person name="Pils B."/>
            <person name="Prigge M."/>
            <person name="Rensing S.A."/>
            <person name="Riano-Pachon D.M."/>
            <person name="Roberts A.W."/>
            <person name="Sato Y."/>
            <person name="Scheller H.V."/>
            <person name="Schulz B."/>
            <person name="Schulz C."/>
            <person name="Shakirov E.V."/>
            <person name="Shibagaki N."/>
            <person name="Shinohara N."/>
            <person name="Shippen D.E."/>
            <person name="Soerensen I."/>
            <person name="Sotooka R."/>
            <person name="Sugimoto N."/>
            <person name="Sugita M."/>
            <person name="Sumikawa N."/>
            <person name="Tanurdzic M."/>
            <person name="Theissen G."/>
            <person name="Ulvskov P."/>
            <person name="Wakazuki S."/>
            <person name="Weng J.K."/>
            <person name="Willats W.W."/>
            <person name="Wipf D."/>
            <person name="Wolf P.G."/>
            <person name="Yang L."/>
            <person name="Zimmer A.D."/>
            <person name="Zhu Q."/>
            <person name="Mitros T."/>
            <person name="Hellsten U."/>
            <person name="Loque D."/>
            <person name="Otillar R."/>
            <person name="Salamov A."/>
            <person name="Schmutz J."/>
            <person name="Shapiro H."/>
            <person name="Lindquist E."/>
            <person name="Lucas S."/>
            <person name="Rokhsar D."/>
            <person name="Grigoriev I.V."/>
        </authorList>
    </citation>
    <scope>NUCLEOTIDE SEQUENCE [LARGE SCALE GENOMIC DNA]</scope>
</reference>
<dbReference type="eggNOG" id="ENOG502QS3Z">
    <property type="taxonomic scope" value="Eukaryota"/>
</dbReference>
<dbReference type="PANTHER" id="PTHR31881">
    <property type="match status" value="1"/>
</dbReference>
<evidence type="ECO:0000313" key="3">
    <source>
        <dbReference type="Proteomes" id="UP000001514"/>
    </source>
</evidence>
<dbReference type="InterPro" id="IPR006747">
    <property type="entry name" value="DUF599"/>
</dbReference>
<dbReference type="InParanoid" id="D8T5G2"/>
<dbReference type="HOGENOM" id="CLU_070700_0_0_1"/>
<gene>
    <name evidence="2" type="ORF">SELMODRAFT_272166</name>
</gene>
<dbReference type="Proteomes" id="UP000001514">
    <property type="component" value="Unassembled WGS sequence"/>
</dbReference>
<dbReference type="KEGG" id="smo:SELMODRAFT_272166"/>
<dbReference type="OrthoDB" id="761598at2759"/>
<keyword evidence="1" id="KW-1133">Transmembrane helix</keyword>
<evidence type="ECO:0000256" key="1">
    <source>
        <dbReference type="SAM" id="Phobius"/>
    </source>
</evidence>
<dbReference type="OMA" id="YYLDMML"/>
<feature type="transmembrane region" description="Helical" evidence="1">
    <location>
        <begin position="12"/>
        <end position="31"/>
    </location>
</feature>
<accession>D8T5G2</accession>
<keyword evidence="1" id="KW-0472">Membrane</keyword>
<name>D8T5G2_SELML</name>
<keyword evidence="3" id="KW-1185">Reference proteome</keyword>
<feature type="transmembrane region" description="Helical" evidence="1">
    <location>
        <begin position="80"/>
        <end position="102"/>
    </location>
</feature>
<dbReference type="Gramene" id="EFJ08137">
    <property type="protein sequence ID" value="EFJ08137"/>
    <property type="gene ID" value="SELMODRAFT_272166"/>
</dbReference>
<sequence>MAAAWKQLYFDVLLVPAGLLLLLAYHVFYFYKVRRHPLKTVVGVNHLGRTAWVHSIMKDNDKKNILAVQTLRNSIMASTLMASTAILLSSGLAAFLSSSYSVKRPLHGFSSTVTVLGAHDDITIATKFVALLACFLFSFICYMQSVRFTNHVGFLINTPVTGDSKITPDYVAAVLARGSNFYTVGTRGYYFAFPLLLWLFGPIPVVVACLVLVPFLYRLDLVRDDQC</sequence>
<keyword evidence="1" id="KW-0812">Transmembrane</keyword>
<protein>
    <recommendedName>
        <fullName evidence="4">DUF599 domain-containing protein</fullName>
    </recommendedName>
</protein>
<proteinExistence type="predicted"/>
<organism evidence="3">
    <name type="scientific">Selaginella moellendorffii</name>
    <name type="common">Spikemoss</name>
    <dbReference type="NCBI Taxonomy" id="88036"/>
    <lineage>
        <taxon>Eukaryota</taxon>
        <taxon>Viridiplantae</taxon>
        <taxon>Streptophyta</taxon>
        <taxon>Embryophyta</taxon>
        <taxon>Tracheophyta</taxon>
        <taxon>Lycopodiopsida</taxon>
        <taxon>Selaginellales</taxon>
        <taxon>Selaginellaceae</taxon>
        <taxon>Selaginella</taxon>
    </lineage>
</organism>
<dbReference type="Pfam" id="PF04654">
    <property type="entry name" value="DUF599"/>
    <property type="match status" value="1"/>
</dbReference>
<dbReference type="EMBL" id="GL377677">
    <property type="protein sequence ID" value="EFJ08137.1"/>
    <property type="molecule type" value="Genomic_DNA"/>
</dbReference>